<comment type="caution">
    <text evidence="2">The sequence shown here is derived from an EMBL/GenBank/DDBJ whole genome shotgun (WGS) entry which is preliminary data.</text>
</comment>
<feature type="region of interest" description="Disordered" evidence="1">
    <location>
        <begin position="145"/>
        <end position="178"/>
    </location>
</feature>
<proteinExistence type="predicted"/>
<name>A0A9N7TLA0_PLEPL</name>
<reference evidence="2" key="1">
    <citation type="submission" date="2020-03" db="EMBL/GenBank/DDBJ databases">
        <authorList>
            <person name="Weist P."/>
        </authorList>
    </citation>
    <scope>NUCLEOTIDE SEQUENCE</scope>
</reference>
<evidence type="ECO:0000313" key="2">
    <source>
        <dbReference type="EMBL" id="CAB1414966.1"/>
    </source>
</evidence>
<dbReference type="EMBL" id="CADEAL010000133">
    <property type="protein sequence ID" value="CAB1414966.1"/>
    <property type="molecule type" value="Genomic_DNA"/>
</dbReference>
<keyword evidence="3" id="KW-1185">Reference proteome</keyword>
<accession>A0A9N7TLA0</accession>
<dbReference type="Proteomes" id="UP001153269">
    <property type="component" value="Unassembled WGS sequence"/>
</dbReference>
<evidence type="ECO:0000313" key="3">
    <source>
        <dbReference type="Proteomes" id="UP001153269"/>
    </source>
</evidence>
<evidence type="ECO:0000256" key="1">
    <source>
        <dbReference type="SAM" id="MobiDB-lite"/>
    </source>
</evidence>
<organism evidence="2 3">
    <name type="scientific">Pleuronectes platessa</name>
    <name type="common">European plaice</name>
    <dbReference type="NCBI Taxonomy" id="8262"/>
    <lineage>
        <taxon>Eukaryota</taxon>
        <taxon>Metazoa</taxon>
        <taxon>Chordata</taxon>
        <taxon>Craniata</taxon>
        <taxon>Vertebrata</taxon>
        <taxon>Euteleostomi</taxon>
        <taxon>Actinopterygii</taxon>
        <taxon>Neopterygii</taxon>
        <taxon>Teleostei</taxon>
        <taxon>Neoteleostei</taxon>
        <taxon>Acanthomorphata</taxon>
        <taxon>Carangaria</taxon>
        <taxon>Pleuronectiformes</taxon>
        <taxon>Pleuronectoidei</taxon>
        <taxon>Pleuronectidae</taxon>
        <taxon>Pleuronectes</taxon>
    </lineage>
</organism>
<feature type="region of interest" description="Disordered" evidence="1">
    <location>
        <begin position="1"/>
        <end position="22"/>
    </location>
</feature>
<sequence>MSQQGRKCQRGKAGMEDGEEKGEALMLYEPEPGHGGGRCHGGLLKEKDHIAHDHQTLRGKYAPGASPKLSHESVQKAEELEEAGEQLREFRGRAVTSHACLAVRVCWGRAWLCPFKAELGATRSGCFCACEGRNTGARRGDAHGAKLSLVGGGSHRDKKRSNAGRKEPITGHRSRSGFQGCVDRKRGRRSGIITELRQLGSSGISQQRRSSTTCGYKERNSSRVGVGRITEVGSRTNFLRHSPHTSARQAVEQESCYVSAGTKAGDHLRNFPSPHFLSRLWFSATDDDDDEDDTTLEVRCMNLQHALTPWKSFSSFTSPITSFDYFYPSRSHW</sequence>
<gene>
    <name evidence="2" type="ORF">PLEPLA_LOCUS2679</name>
</gene>
<protein>
    <submittedName>
        <fullName evidence="2">Uncharacterized protein</fullName>
    </submittedName>
</protein>
<dbReference type="AlphaFoldDB" id="A0A9N7TLA0"/>